<reference evidence="4 5" key="1">
    <citation type="submission" date="2016-11" db="EMBL/GenBank/DDBJ databases">
        <title>Draft Genome Sequences of Nine Cyanobacterial Strains from Diverse Habitats.</title>
        <authorList>
            <person name="Zhu T."/>
            <person name="Hou S."/>
            <person name="Lu X."/>
            <person name="Hess W.R."/>
        </authorList>
    </citation>
    <scope>NUCLEOTIDE SEQUENCE [LARGE SCALE GENOMIC DNA]</scope>
    <source>
        <strain evidence="4 5">NIES-30</strain>
    </source>
</reference>
<evidence type="ECO:0000256" key="1">
    <source>
        <dbReference type="ARBA" id="ARBA00022553"/>
    </source>
</evidence>
<name>A0A1U7J2I1_9CYAN</name>
<evidence type="ECO:0000259" key="3">
    <source>
        <dbReference type="PROSITE" id="PS50110"/>
    </source>
</evidence>
<dbReference type="STRING" id="549789.NIES30_16480"/>
<protein>
    <submittedName>
        <fullName evidence="4">Response regulator</fullName>
    </submittedName>
</protein>
<keyword evidence="1 2" id="KW-0597">Phosphoprotein</keyword>
<dbReference type="AlphaFoldDB" id="A0A1U7J2I1"/>
<dbReference type="InterPro" id="IPR011006">
    <property type="entry name" value="CheY-like_superfamily"/>
</dbReference>
<sequence>MSTCAVTKQTVLSVDDSLISQQMIKRALDNSYRVLLADNAVDALTVISQEMIEALLLDISMPGIDGFELCRTVRSLPRFKNLPIVMVTSRDTEADRQEARMAGASGYLTKPCEPERLKAVMGRLLPNGLATN</sequence>
<dbReference type="EMBL" id="MRCG01000013">
    <property type="protein sequence ID" value="OKH46306.1"/>
    <property type="molecule type" value="Genomic_DNA"/>
</dbReference>
<dbReference type="PROSITE" id="PS50110">
    <property type="entry name" value="RESPONSE_REGULATORY"/>
    <property type="match status" value="1"/>
</dbReference>
<evidence type="ECO:0000313" key="5">
    <source>
        <dbReference type="Proteomes" id="UP000185557"/>
    </source>
</evidence>
<accession>A0A1U7J2I1</accession>
<dbReference type="InterPro" id="IPR050595">
    <property type="entry name" value="Bact_response_regulator"/>
</dbReference>
<feature type="modified residue" description="4-aspartylphosphate" evidence="2">
    <location>
        <position position="58"/>
    </location>
</feature>
<dbReference type="Pfam" id="PF00072">
    <property type="entry name" value="Response_reg"/>
    <property type="match status" value="1"/>
</dbReference>
<proteinExistence type="predicted"/>
<dbReference type="RefSeq" id="WP_073609533.1">
    <property type="nucleotide sequence ID" value="NZ_MRCG01000013.1"/>
</dbReference>
<dbReference type="SUPFAM" id="SSF52172">
    <property type="entry name" value="CheY-like"/>
    <property type="match status" value="1"/>
</dbReference>
<dbReference type="Proteomes" id="UP000185557">
    <property type="component" value="Unassembled WGS sequence"/>
</dbReference>
<feature type="domain" description="Response regulatory" evidence="3">
    <location>
        <begin position="10"/>
        <end position="125"/>
    </location>
</feature>
<gene>
    <name evidence="4" type="ORF">NIES30_16480</name>
</gene>
<keyword evidence="5" id="KW-1185">Reference proteome</keyword>
<dbReference type="PANTHER" id="PTHR44591:SF3">
    <property type="entry name" value="RESPONSE REGULATORY DOMAIN-CONTAINING PROTEIN"/>
    <property type="match status" value="1"/>
</dbReference>
<dbReference type="OrthoDB" id="524459at2"/>
<evidence type="ECO:0000313" key="4">
    <source>
        <dbReference type="EMBL" id="OKH46306.1"/>
    </source>
</evidence>
<dbReference type="GO" id="GO:0000160">
    <property type="term" value="P:phosphorelay signal transduction system"/>
    <property type="evidence" value="ECO:0007669"/>
    <property type="project" value="InterPro"/>
</dbReference>
<dbReference type="Gene3D" id="3.40.50.2300">
    <property type="match status" value="1"/>
</dbReference>
<comment type="caution">
    <text evidence="4">The sequence shown here is derived from an EMBL/GenBank/DDBJ whole genome shotgun (WGS) entry which is preliminary data.</text>
</comment>
<dbReference type="InterPro" id="IPR001789">
    <property type="entry name" value="Sig_transdc_resp-reg_receiver"/>
</dbReference>
<dbReference type="PANTHER" id="PTHR44591">
    <property type="entry name" value="STRESS RESPONSE REGULATOR PROTEIN 1"/>
    <property type="match status" value="1"/>
</dbReference>
<organism evidence="4 5">
    <name type="scientific">Phormidium tenue NIES-30</name>
    <dbReference type="NCBI Taxonomy" id="549789"/>
    <lineage>
        <taxon>Bacteria</taxon>
        <taxon>Bacillati</taxon>
        <taxon>Cyanobacteriota</taxon>
        <taxon>Cyanophyceae</taxon>
        <taxon>Oscillatoriophycideae</taxon>
        <taxon>Oscillatoriales</taxon>
        <taxon>Oscillatoriaceae</taxon>
        <taxon>Phormidium</taxon>
    </lineage>
</organism>
<dbReference type="SMART" id="SM00448">
    <property type="entry name" value="REC"/>
    <property type="match status" value="1"/>
</dbReference>
<evidence type="ECO:0000256" key="2">
    <source>
        <dbReference type="PROSITE-ProRule" id="PRU00169"/>
    </source>
</evidence>